<dbReference type="Proteomes" id="UP001370758">
    <property type="component" value="Unassembled WGS sequence"/>
</dbReference>
<protein>
    <submittedName>
        <fullName evidence="2">Uncharacterized protein</fullName>
    </submittedName>
</protein>
<accession>A0AAV9VY86</accession>
<feature type="chain" id="PRO_5044001581" evidence="1">
    <location>
        <begin position="22"/>
        <end position="293"/>
    </location>
</feature>
<sequence length="293" mass="32421">MVNILSGFAAVAAISVIGVRADLKNRTDYPDGLSGPFGPGYSENTEAHIQWFSQWGDGWIPQGCKDRFLGKGYNATDAQVFNVKYADCGRAWTFCRHKDAQLSIEDMADSFGRMSVHMRSLVRHPIALPSSSGCSALAYTNIGDIVMIGNCKGITVWVHETGHQLDARLNPSKRFSGTDPWLEALELDTCVPDSYANTNTVEDFAQVVVVAQFNTLLGSIPEEAFPGCLDHRHSLLEDTFRSDYLEYIGHCNNRPADSEIVLMETTTREMKMIRRAKVQEDNDPSVVGPCTFS</sequence>
<organism evidence="2 3">
    <name type="scientific">Arthrobotrys musiformis</name>
    <dbReference type="NCBI Taxonomy" id="47236"/>
    <lineage>
        <taxon>Eukaryota</taxon>
        <taxon>Fungi</taxon>
        <taxon>Dikarya</taxon>
        <taxon>Ascomycota</taxon>
        <taxon>Pezizomycotina</taxon>
        <taxon>Orbiliomycetes</taxon>
        <taxon>Orbiliales</taxon>
        <taxon>Orbiliaceae</taxon>
        <taxon>Arthrobotrys</taxon>
    </lineage>
</organism>
<dbReference type="SUPFAM" id="SSF55486">
    <property type="entry name" value="Metalloproteases ('zincins'), catalytic domain"/>
    <property type="match status" value="1"/>
</dbReference>
<evidence type="ECO:0000313" key="2">
    <source>
        <dbReference type="EMBL" id="KAK6498799.1"/>
    </source>
</evidence>
<evidence type="ECO:0000256" key="1">
    <source>
        <dbReference type="SAM" id="SignalP"/>
    </source>
</evidence>
<feature type="signal peptide" evidence="1">
    <location>
        <begin position="1"/>
        <end position="21"/>
    </location>
</feature>
<evidence type="ECO:0000313" key="3">
    <source>
        <dbReference type="Proteomes" id="UP001370758"/>
    </source>
</evidence>
<gene>
    <name evidence="2" type="ORF">TWF481_011372</name>
</gene>
<keyword evidence="3" id="KW-1185">Reference proteome</keyword>
<name>A0AAV9VY86_9PEZI</name>
<comment type="caution">
    <text evidence="2">The sequence shown here is derived from an EMBL/GenBank/DDBJ whole genome shotgun (WGS) entry which is preliminary data.</text>
</comment>
<dbReference type="AlphaFoldDB" id="A0AAV9VY86"/>
<dbReference type="EMBL" id="JAVHJL010000008">
    <property type="protein sequence ID" value="KAK6498799.1"/>
    <property type="molecule type" value="Genomic_DNA"/>
</dbReference>
<keyword evidence="1" id="KW-0732">Signal</keyword>
<proteinExistence type="predicted"/>
<reference evidence="2 3" key="1">
    <citation type="submission" date="2023-08" db="EMBL/GenBank/DDBJ databases">
        <authorList>
            <person name="Palmer J.M."/>
        </authorList>
    </citation>
    <scope>NUCLEOTIDE SEQUENCE [LARGE SCALE GENOMIC DNA]</scope>
    <source>
        <strain evidence="2 3">TWF481</strain>
    </source>
</reference>